<organism evidence="2 3">
    <name type="scientific">candidate division WS6 bacterium OLB20</name>
    <dbReference type="NCBI Taxonomy" id="1617426"/>
    <lineage>
        <taxon>Bacteria</taxon>
        <taxon>Candidatus Dojkabacteria</taxon>
    </lineage>
</organism>
<proteinExistence type="predicted"/>
<gene>
    <name evidence="2" type="ORF">TR69_WS6001000273</name>
</gene>
<keyword evidence="1" id="KW-0812">Transmembrane</keyword>
<evidence type="ECO:0000313" key="3">
    <source>
        <dbReference type="Proteomes" id="UP000070457"/>
    </source>
</evidence>
<reference evidence="2 3" key="1">
    <citation type="submission" date="2015-02" db="EMBL/GenBank/DDBJ databases">
        <title>Improved understanding of the partial-nitritation anammox process through 23 genomes representing the majority of the microbial community.</title>
        <authorList>
            <person name="Speth D.R."/>
            <person name="In T Zandt M."/>
            <person name="Guerrero Cruz S."/>
            <person name="Jetten M.S."/>
            <person name="Dutilh B.E."/>
        </authorList>
    </citation>
    <scope>NUCLEOTIDE SEQUENCE [LARGE SCALE GENOMIC DNA]</scope>
    <source>
        <strain evidence="2">OLB20</strain>
    </source>
</reference>
<dbReference type="Proteomes" id="UP000070457">
    <property type="component" value="Unassembled WGS sequence"/>
</dbReference>
<name>A0A136M0J0_9BACT</name>
<keyword evidence="1" id="KW-0472">Membrane</keyword>
<accession>A0A136M0J0</accession>
<dbReference type="AlphaFoldDB" id="A0A136M0J0"/>
<keyword evidence="1" id="KW-1133">Transmembrane helix</keyword>
<evidence type="ECO:0000313" key="2">
    <source>
        <dbReference type="EMBL" id="KXK27397.1"/>
    </source>
</evidence>
<comment type="caution">
    <text evidence="2">The sequence shown here is derived from an EMBL/GenBank/DDBJ whole genome shotgun (WGS) entry which is preliminary data.</text>
</comment>
<evidence type="ECO:0000256" key="1">
    <source>
        <dbReference type="SAM" id="Phobius"/>
    </source>
</evidence>
<sequence>MADKGTEHIQTGSGSKATRNIAVVVLGLAVLFMLLFLISRINADPADSVQPNPVPTESAPTSSPVPKRSVSVYLLDGTPRLERAGIDVSVYNGMQLFEGDTIDAADADLVITIDNLYFVSLHDGAVLTLDMLTAEMPPVVSADGEYVVRVPLDDSSITVNAVDAAIELDSRDFALVRPDLVFSQQGNIRITADGKSLTVPAESAYVIETGVVAAVQQPPEPWPLYQRCLDQYFAGFDYSTVSDAKAAEAVYSEADSCAEVLGTETRSAAENTRTVPVITTQPAVVTGTPAPTASPTPVQPAILTAAATFITSSDSVSCSWTVTGQVQQNQTVMFSLWEYLEGSTDQLVIDWENATQGQTTAVFGNADAIGLTNQHSYYCKVQLLTGADSAFKQSEKFYYDLSHGLLNVAVPAGAFNGEIEGDGEFHDMDIDDVRVRFFLRQNQPDTANYGKYCIGSDSWSSAQTWIEAPLVVSINHLFLFNKDAFSCHDQGAYEQATFMIQMLNRRTGAILYEHTFPVVLD</sequence>
<evidence type="ECO:0008006" key="4">
    <source>
        <dbReference type="Google" id="ProtNLM"/>
    </source>
</evidence>
<dbReference type="EMBL" id="JYNZ01000002">
    <property type="protein sequence ID" value="KXK27397.1"/>
    <property type="molecule type" value="Genomic_DNA"/>
</dbReference>
<protein>
    <recommendedName>
        <fullName evidence="4">FecR protein domain-containing protein</fullName>
    </recommendedName>
</protein>
<feature type="transmembrane region" description="Helical" evidence="1">
    <location>
        <begin position="21"/>
        <end position="41"/>
    </location>
</feature>
<dbReference type="STRING" id="1617426.TR69_WS6001000273"/>